<sequence length="184" mass="19646">MAQATDSAQATESTASQTTRERRRIPWSRVFGYGVLPALALLVALGAGYFRWVLGSADELTLARSESVRAASDDTVALLSYHADSADKELGAARDRLTGEFKDAYTALIHEVVIPGAKEKRISSVAKVTAASSVSVTSDHAVALLFVNQTVTIGDGAPTDTQPVIKVTLDKVNGRWLVSRFDPV</sequence>
<dbReference type="GO" id="GO:0016020">
    <property type="term" value="C:membrane"/>
    <property type="evidence" value="ECO:0007669"/>
    <property type="project" value="UniProtKB-SubCell"/>
</dbReference>
<gene>
    <name evidence="5" type="ORF">B5M45_02780</name>
</gene>
<evidence type="ECO:0008006" key="7">
    <source>
        <dbReference type="Google" id="ProtNLM"/>
    </source>
</evidence>
<accession>A0A1X0YGP2</accession>
<proteinExistence type="predicted"/>
<dbReference type="Proteomes" id="UP000193040">
    <property type="component" value="Unassembled WGS sequence"/>
</dbReference>
<organism evidence="5 6">
    <name type="scientific">Mycobacterium simiae</name>
    <name type="common">Mycobacterium habana</name>
    <dbReference type="NCBI Taxonomy" id="1784"/>
    <lineage>
        <taxon>Bacteria</taxon>
        <taxon>Bacillati</taxon>
        <taxon>Actinomycetota</taxon>
        <taxon>Actinomycetes</taxon>
        <taxon>Mycobacteriales</taxon>
        <taxon>Mycobacteriaceae</taxon>
        <taxon>Mycobacterium</taxon>
        <taxon>Mycobacterium simiae complex</taxon>
    </lineage>
</organism>
<dbReference type="STRING" id="1784.VC42_05220"/>
<evidence type="ECO:0000313" key="6">
    <source>
        <dbReference type="Proteomes" id="UP000193040"/>
    </source>
</evidence>
<name>A0A1X0YGP2_MYCSI</name>
<evidence type="ECO:0000256" key="1">
    <source>
        <dbReference type="ARBA" id="ARBA00004370"/>
    </source>
</evidence>
<dbReference type="PANTHER" id="PTHR37042:SF4">
    <property type="entry name" value="OUTER MEMBRANE PROTEIN RV1973"/>
    <property type="match status" value="1"/>
</dbReference>
<feature type="region of interest" description="Disordered" evidence="3">
    <location>
        <begin position="1"/>
        <end position="21"/>
    </location>
</feature>
<keyword evidence="4" id="KW-0812">Transmembrane</keyword>
<evidence type="ECO:0000313" key="5">
    <source>
        <dbReference type="EMBL" id="ORJ64363.1"/>
    </source>
</evidence>
<evidence type="ECO:0000256" key="2">
    <source>
        <dbReference type="ARBA" id="ARBA00023136"/>
    </source>
</evidence>
<feature type="transmembrane region" description="Helical" evidence="4">
    <location>
        <begin position="30"/>
        <end position="52"/>
    </location>
</feature>
<comment type="subcellular location">
    <subcellularLocation>
        <location evidence="1">Membrane</location>
    </subcellularLocation>
</comment>
<dbReference type="AlphaFoldDB" id="A0A1X0YGP2"/>
<keyword evidence="4" id="KW-1133">Transmembrane helix</keyword>
<keyword evidence="2 4" id="KW-0472">Membrane</keyword>
<comment type="caution">
    <text evidence="5">The sequence shown here is derived from an EMBL/GenBank/DDBJ whole genome shotgun (WGS) entry which is preliminary data.</text>
</comment>
<evidence type="ECO:0000256" key="4">
    <source>
        <dbReference type="SAM" id="Phobius"/>
    </source>
</evidence>
<dbReference type="PANTHER" id="PTHR37042">
    <property type="entry name" value="OUTER MEMBRANE PROTEIN RV1973"/>
    <property type="match status" value="1"/>
</dbReference>
<evidence type="ECO:0000256" key="3">
    <source>
        <dbReference type="SAM" id="MobiDB-lite"/>
    </source>
</evidence>
<dbReference type="EMBL" id="MZZM01000005">
    <property type="protein sequence ID" value="ORJ64363.1"/>
    <property type="molecule type" value="Genomic_DNA"/>
</dbReference>
<feature type="compositionally biased region" description="Low complexity" evidence="3">
    <location>
        <begin position="1"/>
        <end position="18"/>
    </location>
</feature>
<keyword evidence="6" id="KW-1185">Reference proteome</keyword>
<protein>
    <recommendedName>
        <fullName evidence="7">Outer membrane protein</fullName>
    </recommendedName>
</protein>
<reference evidence="5 6" key="1">
    <citation type="submission" date="2017-03" db="EMBL/GenBank/DDBJ databases">
        <title>Genomic insights into Mycobacterium simiae human colonization.</title>
        <authorList>
            <person name="Steffani J.L."/>
            <person name="Brunck M.E."/>
            <person name="Cruz E."/>
            <person name="Montiel R."/>
            <person name="Barona F."/>
        </authorList>
    </citation>
    <scope>NUCLEOTIDE SEQUENCE [LARGE SCALE GENOMIC DNA]</scope>
    <source>
        <strain evidence="5 6">MsiGto</strain>
    </source>
</reference>